<organism evidence="2 3">
    <name type="scientific">Dipteronia dyeriana</name>
    <dbReference type="NCBI Taxonomy" id="168575"/>
    <lineage>
        <taxon>Eukaryota</taxon>
        <taxon>Viridiplantae</taxon>
        <taxon>Streptophyta</taxon>
        <taxon>Embryophyta</taxon>
        <taxon>Tracheophyta</taxon>
        <taxon>Spermatophyta</taxon>
        <taxon>Magnoliopsida</taxon>
        <taxon>eudicotyledons</taxon>
        <taxon>Gunneridae</taxon>
        <taxon>Pentapetalae</taxon>
        <taxon>rosids</taxon>
        <taxon>malvids</taxon>
        <taxon>Sapindales</taxon>
        <taxon>Sapindaceae</taxon>
        <taxon>Hippocastanoideae</taxon>
        <taxon>Acereae</taxon>
        <taxon>Dipteronia</taxon>
    </lineage>
</organism>
<gene>
    <name evidence="2" type="ORF">Ddye_024206</name>
</gene>
<proteinExistence type="predicted"/>
<evidence type="ECO:0008006" key="4">
    <source>
        <dbReference type="Google" id="ProtNLM"/>
    </source>
</evidence>
<accession>A0AAD9TVE7</accession>
<reference evidence="2" key="1">
    <citation type="journal article" date="2023" name="Plant J.">
        <title>Genome sequences and population genomics provide insights into the demographic history, inbreeding, and mutation load of two 'living fossil' tree species of Dipteronia.</title>
        <authorList>
            <person name="Feng Y."/>
            <person name="Comes H.P."/>
            <person name="Chen J."/>
            <person name="Zhu S."/>
            <person name="Lu R."/>
            <person name="Zhang X."/>
            <person name="Li P."/>
            <person name="Qiu J."/>
            <person name="Olsen K.M."/>
            <person name="Qiu Y."/>
        </authorList>
    </citation>
    <scope>NUCLEOTIDE SEQUENCE</scope>
    <source>
        <strain evidence="2">KIB01</strain>
    </source>
</reference>
<evidence type="ECO:0000256" key="1">
    <source>
        <dbReference type="SAM" id="SignalP"/>
    </source>
</evidence>
<feature type="chain" id="PRO_5042271308" description="Reverse transcriptase domain-containing protein" evidence="1">
    <location>
        <begin position="32"/>
        <end position="98"/>
    </location>
</feature>
<evidence type="ECO:0000313" key="3">
    <source>
        <dbReference type="Proteomes" id="UP001280121"/>
    </source>
</evidence>
<dbReference type="Proteomes" id="UP001280121">
    <property type="component" value="Unassembled WGS sequence"/>
</dbReference>
<feature type="signal peptide" evidence="1">
    <location>
        <begin position="1"/>
        <end position="31"/>
    </location>
</feature>
<dbReference type="EMBL" id="JANJYI010000007">
    <property type="protein sequence ID" value="KAK2642443.1"/>
    <property type="molecule type" value="Genomic_DNA"/>
</dbReference>
<evidence type="ECO:0000313" key="2">
    <source>
        <dbReference type="EMBL" id="KAK2642443.1"/>
    </source>
</evidence>
<name>A0AAD9TVE7_9ROSI</name>
<protein>
    <recommendedName>
        <fullName evidence="4">Reverse transcriptase domain-containing protein</fullName>
    </recommendedName>
</protein>
<dbReference type="AlphaFoldDB" id="A0AAD9TVE7"/>
<keyword evidence="3" id="KW-1185">Reference proteome</keyword>
<sequence length="98" mass="11164">MVLEGMGFGNRWRGWMTRCITLPMLSIMVNGSPTEEFSIERGLHQGDPFTLFLFNIAVELLNQLLKKALELNMIRGRAWIGARNTSLTSNSRMTQLSF</sequence>
<comment type="caution">
    <text evidence="2">The sequence shown here is derived from an EMBL/GenBank/DDBJ whole genome shotgun (WGS) entry which is preliminary data.</text>
</comment>
<keyword evidence="1" id="KW-0732">Signal</keyword>